<dbReference type="SUPFAM" id="SSF47413">
    <property type="entry name" value="lambda repressor-like DNA-binding domains"/>
    <property type="match status" value="1"/>
</dbReference>
<dbReference type="GO" id="GO:0003677">
    <property type="term" value="F:DNA binding"/>
    <property type="evidence" value="ECO:0007669"/>
    <property type="project" value="InterPro"/>
</dbReference>
<evidence type="ECO:0000313" key="3">
    <source>
        <dbReference type="Proteomes" id="UP000717624"/>
    </source>
</evidence>
<dbReference type="InterPro" id="IPR001387">
    <property type="entry name" value="Cro/C1-type_HTH"/>
</dbReference>
<dbReference type="EMBL" id="JAFBEB010000020">
    <property type="protein sequence ID" value="MBM7592146.1"/>
    <property type="molecule type" value="Genomic_DNA"/>
</dbReference>
<dbReference type="Pfam" id="PF01381">
    <property type="entry name" value="HTH_3"/>
    <property type="match status" value="1"/>
</dbReference>
<feature type="domain" description="HTH cro/C1-type" evidence="1">
    <location>
        <begin position="33"/>
        <end position="85"/>
    </location>
</feature>
<evidence type="ECO:0000259" key="1">
    <source>
        <dbReference type="PROSITE" id="PS50943"/>
    </source>
</evidence>
<name>A0A938Y576_9BACL</name>
<dbReference type="CDD" id="cd00093">
    <property type="entry name" value="HTH_XRE"/>
    <property type="match status" value="1"/>
</dbReference>
<proteinExistence type="predicted"/>
<dbReference type="InterPro" id="IPR010982">
    <property type="entry name" value="Lambda_DNA-bd_dom_sf"/>
</dbReference>
<dbReference type="Gene3D" id="1.10.260.40">
    <property type="entry name" value="lambda repressor-like DNA-binding domains"/>
    <property type="match status" value="1"/>
</dbReference>
<dbReference type="PROSITE" id="PS50943">
    <property type="entry name" value="HTH_CROC1"/>
    <property type="match status" value="1"/>
</dbReference>
<comment type="caution">
    <text evidence="2">The sequence shown here is derived from an EMBL/GenBank/DDBJ whole genome shotgun (WGS) entry which is preliminary data.</text>
</comment>
<gene>
    <name evidence="2" type="ORF">JOD01_003802</name>
</gene>
<dbReference type="Proteomes" id="UP000717624">
    <property type="component" value="Unassembled WGS sequence"/>
</dbReference>
<keyword evidence="3" id="KW-1185">Reference proteome</keyword>
<dbReference type="SMART" id="SM00530">
    <property type="entry name" value="HTH_XRE"/>
    <property type="match status" value="1"/>
</dbReference>
<dbReference type="AlphaFoldDB" id="A0A938Y576"/>
<sequence>MPKRNLSETEYLELASMGIGARIRFLREKMGSLYNKKDFTTQSLSKRIGITPQSLTKIERGETENPSFKVIYKIAKDFNVPIEVFSDEFYLPEHFKSFTIGFDDDEPNHFTPTEDKQRSSEERFKIKFTVSQIFDNDEMRIVLSKETRHFHDKTSLISSLARILNEIQILDAISSDLHPQYLNKKENGLPFNTAMHLYNSIFEYPDGFPRGNQSVFNRLENTFLEHGRRLNKKSHQDD</sequence>
<dbReference type="RefSeq" id="WP_204519837.1">
    <property type="nucleotide sequence ID" value="NZ_BAABIN010000018.1"/>
</dbReference>
<accession>A0A938Y576</accession>
<protein>
    <submittedName>
        <fullName evidence="2">Transcriptional regulator with XRE-family HTH domain</fullName>
    </submittedName>
</protein>
<organism evidence="2 3">
    <name type="scientific">Brevibacillus fulvus</name>
    <dbReference type="NCBI Taxonomy" id="1125967"/>
    <lineage>
        <taxon>Bacteria</taxon>
        <taxon>Bacillati</taxon>
        <taxon>Bacillota</taxon>
        <taxon>Bacilli</taxon>
        <taxon>Bacillales</taxon>
        <taxon>Paenibacillaceae</taxon>
        <taxon>Brevibacillus</taxon>
    </lineage>
</organism>
<evidence type="ECO:0000313" key="2">
    <source>
        <dbReference type="EMBL" id="MBM7592146.1"/>
    </source>
</evidence>
<reference evidence="2" key="1">
    <citation type="submission" date="2021-01" db="EMBL/GenBank/DDBJ databases">
        <title>Genomic Encyclopedia of Type Strains, Phase IV (KMG-IV): sequencing the most valuable type-strain genomes for metagenomic binning, comparative biology and taxonomic classification.</title>
        <authorList>
            <person name="Goeker M."/>
        </authorList>
    </citation>
    <scope>NUCLEOTIDE SEQUENCE</scope>
    <source>
        <strain evidence="2">DSM 25523</strain>
    </source>
</reference>